<evidence type="ECO:0000256" key="5">
    <source>
        <dbReference type="ARBA" id="ARBA00022519"/>
    </source>
</evidence>
<dbReference type="PROSITE" id="PS00994">
    <property type="entry name" value="FHIPEP"/>
    <property type="match status" value="1"/>
</dbReference>
<keyword evidence="8 9" id="KW-0472">Membrane</keyword>
<evidence type="ECO:0000256" key="7">
    <source>
        <dbReference type="ARBA" id="ARBA00022989"/>
    </source>
</evidence>
<accession>A0A101KXU2</accession>
<dbReference type="Gene3D" id="3.40.50.12790">
    <property type="entry name" value="FHIPEP family, domain 4"/>
    <property type="match status" value="1"/>
</dbReference>
<keyword evidence="3" id="KW-0813">Transport</keyword>
<dbReference type="AlphaFoldDB" id="A0A101KXU2"/>
<feature type="transmembrane region" description="Helical" evidence="9">
    <location>
        <begin position="44"/>
        <end position="63"/>
    </location>
</feature>
<evidence type="ECO:0000256" key="9">
    <source>
        <dbReference type="SAM" id="Phobius"/>
    </source>
</evidence>
<dbReference type="NCBIfam" id="TIGR01399">
    <property type="entry name" value="hrcV"/>
    <property type="match status" value="1"/>
</dbReference>
<dbReference type="InterPro" id="IPR006302">
    <property type="entry name" value="T3SS_HrcV"/>
</dbReference>
<dbReference type="PIRSF" id="PIRSF005419">
    <property type="entry name" value="FlhA"/>
    <property type="match status" value="1"/>
</dbReference>
<dbReference type="EMBL" id="LPWA01000001">
    <property type="protein sequence ID" value="KUM28960.1"/>
    <property type="molecule type" value="Genomic_DNA"/>
</dbReference>
<dbReference type="InterPro" id="IPR042196">
    <property type="entry name" value="FHIPEP_4"/>
</dbReference>
<comment type="caution">
    <text evidence="10">The sequence shown here is derived from an EMBL/GenBank/DDBJ whole genome shotgun (WGS) entry which is preliminary data.</text>
</comment>
<evidence type="ECO:0000256" key="1">
    <source>
        <dbReference type="ARBA" id="ARBA00004429"/>
    </source>
</evidence>
<dbReference type="OrthoDB" id="9759185at2"/>
<name>A0A101KXU2_RHILI</name>
<evidence type="ECO:0000256" key="6">
    <source>
        <dbReference type="ARBA" id="ARBA00022692"/>
    </source>
</evidence>
<evidence type="ECO:0000313" key="11">
    <source>
        <dbReference type="Proteomes" id="UP000053176"/>
    </source>
</evidence>
<keyword evidence="4" id="KW-1003">Cell membrane</keyword>
<feature type="transmembrane region" description="Helical" evidence="9">
    <location>
        <begin position="107"/>
        <end position="133"/>
    </location>
</feature>
<evidence type="ECO:0000256" key="3">
    <source>
        <dbReference type="ARBA" id="ARBA00022448"/>
    </source>
</evidence>
<proteinExistence type="inferred from homology"/>
<feature type="transmembrane region" description="Helical" evidence="9">
    <location>
        <begin position="75"/>
        <end position="95"/>
    </location>
</feature>
<dbReference type="InterPro" id="IPR042194">
    <property type="entry name" value="FHIPEP_1"/>
</dbReference>
<dbReference type="GO" id="GO:0009306">
    <property type="term" value="P:protein secretion"/>
    <property type="evidence" value="ECO:0007669"/>
    <property type="project" value="InterPro"/>
</dbReference>
<evidence type="ECO:0000256" key="4">
    <source>
        <dbReference type="ARBA" id="ARBA00022475"/>
    </source>
</evidence>
<dbReference type="InterPro" id="IPR025505">
    <property type="entry name" value="FHIPEP_CS"/>
</dbReference>
<dbReference type="InterPro" id="IPR001712">
    <property type="entry name" value="T3SS_FHIPEP"/>
</dbReference>
<dbReference type="GO" id="GO:0005886">
    <property type="term" value="C:plasma membrane"/>
    <property type="evidence" value="ECO:0007669"/>
    <property type="project" value="UniProtKB-SubCell"/>
</dbReference>
<keyword evidence="5" id="KW-0997">Cell inner membrane</keyword>
<dbReference type="InterPro" id="IPR042193">
    <property type="entry name" value="FHIPEP_3"/>
</dbReference>
<dbReference type="Gene3D" id="1.10.8.540">
    <property type="entry name" value="FHIPEP family, domain 3"/>
    <property type="match status" value="1"/>
</dbReference>
<dbReference type="PRINTS" id="PR00949">
    <property type="entry name" value="TYPE3IMAPROT"/>
</dbReference>
<reference evidence="10 11" key="1">
    <citation type="submission" date="2015-12" db="EMBL/GenBank/DDBJ databases">
        <title>Draft genome sequence of Mesorhizobium sp. UFLA 01-765, a multitolerant efficient symbiont and plant-growth promoting strain isolated from Zn-mining soil using Leucaena leucocephala as a trap plant.</title>
        <authorList>
            <person name="Rangel W.M."/>
            <person name="Thijs S."/>
            <person name="Longatti S.M."/>
            <person name="Moreira F.M."/>
            <person name="Weyens N."/>
            <person name="Vangronsveld J."/>
            <person name="Van Hamme J.D."/>
            <person name="Bottos E.M."/>
            <person name="Rineau F."/>
        </authorList>
    </citation>
    <scope>NUCLEOTIDE SEQUENCE [LARGE SCALE GENOMIC DNA]</scope>
    <source>
        <strain evidence="10 11">UFLA 01-765</strain>
    </source>
</reference>
<feature type="transmembrane region" description="Helical" evidence="9">
    <location>
        <begin position="287"/>
        <end position="316"/>
    </location>
</feature>
<feature type="transmembrane region" description="Helical" evidence="9">
    <location>
        <begin position="20"/>
        <end position="38"/>
    </location>
</feature>
<keyword evidence="7 9" id="KW-1133">Transmembrane helix</keyword>
<dbReference type="PANTHER" id="PTHR30161:SF2">
    <property type="entry name" value="INVASION PROTEIN INVA"/>
    <property type="match status" value="1"/>
</dbReference>
<dbReference type="Pfam" id="PF00771">
    <property type="entry name" value="FHIPEP"/>
    <property type="match status" value="1"/>
</dbReference>
<protein>
    <submittedName>
        <fullName evidence="10">Type III secretion protein</fullName>
    </submittedName>
</protein>
<comment type="subcellular location">
    <subcellularLocation>
        <location evidence="1">Cell inner membrane</location>
        <topology evidence="1">Multi-pass membrane protein</topology>
    </subcellularLocation>
</comment>
<dbReference type="Proteomes" id="UP000053176">
    <property type="component" value="Unassembled WGS sequence"/>
</dbReference>
<evidence type="ECO:0000256" key="8">
    <source>
        <dbReference type="ARBA" id="ARBA00023136"/>
    </source>
</evidence>
<feature type="transmembrane region" description="Helical" evidence="9">
    <location>
        <begin position="244"/>
        <end position="266"/>
    </location>
</feature>
<organism evidence="10 11">
    <name type="scientific">Rhizobium loti</name>
    <name type="common">Mesorhizobium loti</name>
    <dbReference type="NCBI Taxonomy" id="381"/>
    <lineage>
        <taxon>Bacteria</taxon>
        <taxon>Pseudomonadati</taxon>
        <taxon>Pseudomonadota</taxon>
        <taxon>Alphaproteobacteria</taxon>
        <taxon>Hyphomicrobiales</taxon>
        <taxon>Phyllobacteriaceae</taxon>
        <taxon>Mesorhizobium</taxon>
    </lineage>
</organism>
<dbReference type="Gene3D" id="3.40.30.60">
    <property type="entry name" value="FHIPEP family, domain 1"/>
    <property type="match status" value="1"/>
</dbReference>
<sequence>MTVSERLLQFLARLSRRSDLVIAVLMLVAVVMMLIPLPTFLVDILITANIAISVLILLASFYVSHPLQFSSLPSVILIATLFRLAITITTTRLILLQADAGEIITAFGTFVVGGSIAVGLVIFLIITVAQFIVVARGAERVAEVAARFTLDALPGKQMSIDAELRNGDIDQAEARHLRRQLERESQLFGAMDGAMKFVKGDVIAGIVIILVNLIGGFSVGTLQHDMSLGEAAATYSLLTVGDGLVAQIPALLVAVAAGTMVTRVGSADGTGDLGRQITSQLLRDSRALALAAVIMVGLAMVPGFPSIVFLVLGATFGAGAYAINRRTAREPEADDINQIAPAEQPAGPASLSATSVAALPSSDRVVVRLGAELGSAITEPDFAALADGVRRELFGDLGIDVPPIGLQFDETLLPRGIRIDLEGAPILDAEIPADRVLVEADPMHLDLLEVTYEKGCSIAGQRKFTWVDAHQVSALDEAGLSFSTPVQTAAKWTANALRLYAGHFVGIQETRKLLSEMEPDYADLVRQAQEIVPLQKIAEVLRRLVDENVPIRNLRLILEALIEWGQREQDVVLLTEYVRMSLKRQISFRAAGRDNIIAAYVLQRSAEDTLRSAVQSTSTGTFLNLSDDGAQALVTEIERALSRSDQDVSPVVLAAMDVRRHMRSLLAHNAIELPVLSFQELAQEFNVQPLATIAGRRARNVSQSLPPAQANAGQEAASCARAERDIGGIHMLRRGTV</sequence>
<evidence type="ECO:0000313" key="10">
    <source>
        <dbReference type="EMBL" id="KUM28960.1"/>
    </source>
</evidence>
<keyword evidence="6 9" id="KW-0812">Transmembrane</keyword>
<evidence type="ECO:0000256" key="2">
    <source>
        <dbReference type="ARBA" id="ARBA00008835"/>
    </source>
</evidence>
<comment type="similarity">
    <text evidence="2">Belongs to the FHIPEP (flagella/HR/invasion proteins export pore) family.</text>
</comment>
<gene>
    <name evidence="10" type="ORF">AU467_01555</name>
</gene>
<feature type="transmembrane region" description="Helical" evidence="9">
    <location>
        <begin position="202"/>
        <end position="224"/>
    </location>
</feature>
<dbReference type="PANTHER" id="PTHR30161">
    <property type="entry name" value="FLAGELLAR EXPORT PROTEIN, MEMBRANE FLHA SUBUNIT-RELATED"/>
    <property type="match status" value="1"/>
</dbReference>